<sequence>MKIEEHNVSQGGRRTQLLAYGGNVNNPEVEQPARANFIQHRGNEKFITEKNSVNSDCARLFGSLPKSTEDKCKRLDSKHMLRVSSGIVFAE</sequence>
<reference evidence="1 2" key="1">
    <citation type="journal article" date="2023" name="Sci. Data">
        <title>Genome assembly of the Korean intertidal mud-creeper Batillaria attramentaria.</title>
        <authorList>
            <person name="Patra A.K."/>
            <person name="Ho P.T."/>
            <person name="Jun S."/>
            <person name="Lee S.J."/>
            <person name="Kim Y."/>
            <person name="Won Y.J."/>
        </authorList>
    </citation>
    <scope>NUCLEOTIDE SEQUENCE [LARGE SCALE GENOMIC DNA]</scope>
    <source>
        <strain evidence="1">Wonlab-2016</strain>
    </source>
</reference>
<protein>
    <submittedName>
        <fullName evidence="1">Uncharacterized protein</fullName>
    </submittedName>
</protein>
<name>A0ABD0JVB5_9CAEN</name>
<organism evidence="1 2">
    <name type="scientific">Batillaria attramentaria</name>
    <dbReference type="NCBI Taxonomy" id="370345"/>
    <lineage>
        <taxon>Eukaryota</taxon>
        <taxon>Metazoa</taxon>
        <taxon>Spiralia</taxon>
        <taxon>Lophotrochozoa</taxon>
        <taxon>Mollusca</taxon>
        <taxon>Gastropoda</taxon>
        <taxon>Caenogastropoda</taxon>
        <taxon>Sorbeoconcha</taxon>
        <taxon>Cerithioidea</taxon>
        <taxon>Batillariidae</taxon>
        <taxon>Batillaria</taxon>
    </lineage>
</organism>
<evidence type="ECO:0000313" key="2">
    <source>
        <dbReference type="Proteomes" id="UP001519460"/>
    </source>
</evidence>
<keyword evidence="2" id="KW-1185">Reference proteome</keyword>
<dbReference type="EMBL" id="JACVVK020000321">
    <property type="protein sequence ID" value="KAK7478629.1"/>
    <property type="molecule type" value="Genomic_DNA"/>
</dbReference>
<evidence type="ECO:0000313" key="1">
    <source>
        <dbReference type="EMBL" id="KAK7478629.1"/>
    </source>
</evidence>
<gene>
    <name evidence="1" type="ORF">BaRGS_00030161</name>
</gene>
<accession>A0ABD0JVB5</accession>
<dbReference type="AlphaFoldDB" id="A0ABD0JVB5"/>
<dbReference type="Proteomes" id="UP001519460">
    <property type="component" value="Unassembled WGS sequence"/>
</dbReference>
<proteinExistence type="predicted"/>
<comment type="caution">
    <text evidence="1">The sequence shown here is derived from an EMBL/GenBank/DDBJ whole genome shotgun (WGS) entry which is preliminary data.</text>
</comment>